<dbReference type="InterPro" id="IPR029063">
    <property type="entry name" value="SAM-dependent_MTases_sf"/>
</dbReference>
<comment type="similarity">
    <text evidence="1">Belongs to the N(4)/N(6)-methyltransferase family.</text>
</comment>
<keyword evidence="5" id="KW-0489">Methyltransferase</keyword>
<name>A0A7C9VFR0_9BRAD</name>
<reference evidence="5" key="1">
    <citation type="submission" date="2020-02" db="EMBL/GenBank/DDBJ databases">
        <title>Draft genome sequence of Candidatus Afipia apatlaquensis IBT-C3, a potential strain for decolorization of textile dyes.</title>
        <authorList>
            <person name="Sanchez-Reyes A."/>
            <person name="Breton-Deval L."/>
            <person name="Mangelson H."/>
            <person name="Sanchez-Flores A."/>
        </authorList>
    </citation>
    <scope>NUCLEOTIDE SEQUENCE [LARGE SCALE GENOMIC DNA]</scope>
    <source>
        <strain evidence="5">IBT-C3</strain>
    </source>
</reference>
<dbReference type="PROSITE" id="PS00092">
    <property type="entry name" value="N6_MTASE"/>
    <property type="match status" value="1"/>
</dbReference>
<evidence type="ECO:0000256" key="2">
    <source>
        <dbReference type="ARBA" id="ARBA00022747"/>
    </source>
</evidence>
<proteinExistence type="inferred from homology"/>
<dbReference type="InterPro" id="IPR044946">
    <property type="entry name" value="Restrct_endonuc_typeI_TRD_sf"/>
</dbReference>
<dbReference type="Proteomes" id="UP000480266">
    <property type="component" value="Unassembled WGS sequence"/>
</dbReference>
<dbReference type="Gene3D" id="3.40.50.150">
    <property type="entry name" value="Vaccinia Virus protein VP39"/>
    <property type="match status" value="1"/>
</dbReference>
<feature type="non-terminal residue" evidence="5">
    <location>
        <position position="1"/>
    </location>
</feature>
<dbReference type="GO" id="GO:0032259">
    <property type="term" value="P:methylation"/>
    <property type="evidence" value="ECO:0007669"/>
    <property type="project" value="UniProtKB-KW"/>
</dbReference>
<evidence type="ECO:0000256" key="1">
    <source>
        <dbReference type="ARBA" id="ARBA00006594"/>
    </source>
</evidence>
<organism evidence="5 6">
    <name type="scientific">Candidatus Afipia apatlaquensis</name>
    <dbReference type="NCBI Taxonomy" id="2712852"/>
    <lineage>
        <taxon>Bacteria</taxon>
        <taxon>Pseudomonadati</taxon>
        <taxon>Pseudomonadota</taxon>
        <taxon>Alphaproteobacteria</taxon>
        <taxon>Hyphomicrobiales</taxon>
        <taxon>Nitrobacteraceae</taxon>
        <taxon>Afipia</taxon>
    </lineage>
</organism>
<dbReference type="SUPFAM" id="SSF53335">
    <property type="entry name" value="S-adenosyl-L-methionine-dependent methyltransferases"/>
    <property type="match status" value="1"/>
</dbReference>
<comment type="caution">
    <text evidence="5">The sequence shown here is derived from an EMBL/GenBank/DDBJ whole genome shotgun (WGS) entry which is preliminary data.</text>
</comment>
<dbReference type="InterPro" id="IPR003356">
    <property type="entry name" value="DNA_methylase_A-5"/>
</dbReference>
<keyword evidence="5" id="KW-0808">Transferase</keyword>
<dbReference type="GO" id="GO:0009307">
    <property type="term" value="P:DNA restriction-modification system"/>
    <property type="evidence" value="ECO:0007669"/>
    <property type="project" value="UniProtKB-KW"/>
</dbReference>
<sequence>IKQNCLIGQDKVDRMVRLSKINMMLIGGNISNISTGNSIIGNSNINRLMNKVDLIFNNPPFGAEYNINNFIGNDSFHILNNININSGSINSELAVLDKSISLLKPNGRLVIVVPDSVVSAKGIYEEFRKELMKICDIKAILELPAVTFAQAGTRTKTVIIYLQKKASKNKEIFMGVCNDVGYVVKERAGVPVKIQEGINEMYNISKSYLQNKGLENKKFNVIANSPSSTIISYSYIIDSVLNPSFYSADRLNSVIKLKSINNKEFDVKKLGEIVDFKSKSRKNLNVNDEIKHISVLHINSDSTIDLEQARQFKPISKGRLCESGDILFSKINPRIPRLAVVPETNEAFVCSNEFEIINVKD</sequence>
<evidence type="ECO:0000256" key="3">
    <source>
        <dbReference type="ARBA" id="ARBA00023125"/>
    </source>
</evidence>
<evidence type="ECO:0000313" key="6">
    <source>
        <dbReference type="Proteomes" id="UP000480266"/>
    </source>
</evidence>
<feature type="domain" description="DNA methylase adenine-specific" evidence="4">
    <location>
        <begin position="4"/>
        <end position="174"/>
    </location>
</feature>
<dbReference type="GO" id="GO:0003677">
    <property type="term" value="F:DNA binding"/>
    <property type="evidence" value="ECO:0007669"/>
    <property type="project" value="UniProtKB-KW"/>
</dbReference>
<dbReference type="AlphaFoldDB" id="A0A7C9VFR0"/>
<evidence type="ECO:0000313" key="5">
    <source>
        <dbReference type="EMBL" id="NGX96106.1"/>
    </source>
</evidence>
<feature type="non-terminal residue" evidence="5">
    <location>
        <position position="361"/>
    </location>
</feature>
<keyword evidence="2" id="KW-0680">Restriction system</keyword>
<keyword evidence="3" id="KW-0238">DNA-binding</keyword>
<dbReference type="Pfam" id="PF02384">
    <property type="entry name" value="N6_Mtase"/>
    <property type="match status" value="1"/>
</dbReference>
<dbReference type="InterPro" id="IPR052916">
    <property type="entry name" value="Type-I_RE_MTase_Subunit"/>
</dbReference>
<dbReference type="Gene3D" id="3.90.220.20">
    <property type="entry name" value="DNA methylase specificity domains"/>
    <property type="match status" value="1"/>
</dbReference>
<dbReference type="PANTHER" id="PTHR42998:SF1">
    <property type="entry name" value="TYPE I RESTRICTION ENZYME HINDI METHYLASE SUBUNIT"/>
    <property type="match status" value="1"/>
</dbReference>
<dbReference type="SUPFAM" id="SSF116734">
    <property type="entry name" value="DNA methylase specificity domain"/>
    <property type="match status" value="1"/>
</dbReference>
<accession>A0A7C9VFR0</accession>
<dbReference type="PANTHER" id="PTHR42998">
    <property type="entry name" value="TYPE I RESTRICTION ENZYME HINDVIIP M PROTEIN-RELATED"/>
    <property type="match status" value="1"/>
</dbReference>
<dbReference type="GO" id="GO:0008170">
    <property type="term" value="F:N-methyltransferase activity"/>
    <property type="evidence" value="ECO:0007669"/>
    <property type="project" value="InterPro"/>
</dbReference>
<gene>
    <name evidence="5" type="ORF">G4V63_13050</name>
</gene>
<evidence type="ECO:0000259" key="4">
    <source>
        <dbReference type="Pfam" id="PF02384"/>
    </source>
</evidence>
<protein>
    <submittedName>
        <fullName evidence="5">N-6 DNA methylase</fullName>
    </submittedName>
</protein>
<keyword evidence="6" id="KW-1185">Reference proteome</keyword>
<dbReference type="InterPro" id="IPR002052">
    <property type="entry name" value="DNA_methylase_N6_adenine_CS"/>
</dbReference>
<dbReference type="EMBL" id="JAAMRR010000685">
    <property type="protein sequence ID" value="NGX96106.1"/>
    <property type="molecule type" value="Genomic_DNA"/>
</dbReference>
<dbReference type="PRINTS" id="PR00507">
    <property type="entry name" value="N12N6MTFRASE"/>
</dbReference>